<feature type="repeat" description="MBT" evidence="10">
    <location>
        <begin position="299"/>
        <end position="394"/>
    </location>
</feature>
<keyword evidence="8" id="KW-0804">Transcription</keyword>
<evidence type="ECO:0000256" key="3">
    <source>
        <dbReference type="ARBA" id="ARBA00022737"/>
    </source>
</evidence>
<evidence type="ECO:0000313" key="15">
    <source>
        <dbReference type="Proteomes" id="UP001181693"/>
    </source>
</evidence>
<dbReference type="AlphaFoldDB" id="A0AAV3BAU2"/>
<proteinExistence type="predicted"/>
<dbReference type="SUPFAM" id="SSF47769">
    <property type="entry name" value="SAM/Pointed domain"/>
    <property type="match status" value="1"/>
</dbReference>
<dbReference type="GO" id="GO:0045892">
    <property type="term" value="P:negative regulation of DNA-templated transcription"/>
    <property type="evidence" value="ECO:0007669"/>
    <property type="project" value="TreeGrafter"/>
</dbReference>
<dbReference type="EMBL" id="DYDO01000001">
    <property type="protein sequence ID" value="DBA33667.1"/>
    <property type="molecule type" value="Genomic_DNA"/>
</dbReference>
<evidence type="ECO:0000259" key="13">
    <source>
        <dbReference type="PROSITE" id="PS50105"/>
    </source>
</evidence>
<keyword evidence="6" id="KW-0156">Chromatin regulator</keyword>
<reference evidence="14" key="1">
    <citation type="thesis" date="2020" institute="ProQuest LLC" country="789 East Eisenhower Parkway, Ann Arbor, MI, USA">
        <title>Comparative Genomics and Chromosome Evolution.</title>
        <authorList>
            <person name="Mudd A.B."/>
        </authorList>
    </citation>
    <scope>NUCLEOTIDE SEQUENCE</scope>
    <source>
        <strain evidence="14">1538</strain>
        <tissue evidence="14">Blood</tissue>
    </source>
</reference>
<dbReference type="Pfam" id="PF02820">
    <property type="entry name" value="MBT"/>
    <property type="match status" value="3"/>
</dbReference>
<sequence length="655" mass="73953">MFQGPAADFDLMNALDWSNGIATLPGSDIRFRLSEFGTLEIITDSDTTVTPSNNQNQEKSNTSTTCLVPKQDEQSNTPSSVPTAPVASTENERPQRLRKKRKLLLDSGDEEDFIDEEEVVQDKVRSHQRGRKPSKQTKSAPTTKKKSWNWVSYLEEEKMPAAPLKLFKEHQSFPQSRNGFKVGYKLEGIDPEHPSLYCVLTTVEIQGYRIRLHFDGYPDCYDFWVNADSVDIHPVGWCEKTGHRLTPPKGYKDGEFSWPSYLKQCKCDSSSPYIRPVGHCKELGVPLTPPPEFKDPKTFSWETHLEKTGAQAAPARAFKVRPPHGFQPQMKLEAVDKRNPMLIRVCTIVEREENRIKLHFDNWSSLYDYWVDADSPDIHPVGWCAKTGHPLQLPPGVGDTATIPGQGCPIPGCKGIGHVRGPRYGTHYTAVGCPYSEVNLNRESLLQDRLIGDRPWPAYNPLKSRRPSTPNPTTDPQPDSPQSRKCPTPTDEQFGKGNMWEMAEWLEDEAEMKPQIKKGAHTYIRLQLIKQDTDGTDCELSLEQALHQSVFMTSLSPDPGHRIHLCWEQQCHLLPEVSAYSAKTVTKWTAEEVAQFVQQLPGCTEQASVFKEEQIDGVAFLLLTRNDLVKILGLKLGPALKIHNSILMFNNLEQN</sequence>
<feature type="compositionally biased region" description="Polar residues" evidence="12">
    <location>
        <begin position="74"/>
        <end position="89"/>
    </location>
</feature>
<dbReference type="CDD" id="cd09582">
    <property type="entry name" value="SAM_Scm-like-3MBT3_4"/>
    <property type="match status" value="1"/>
</dbReference>
<feature type="region of interest" description="Disordered" evidence="12">
    <location>
        <begin position="456"/>
        <end position="494"/>
    </location>
</feature>
<dbReference type="GO" id="GO:0005634">
    <property type="term" value="C:nucleus"/>
    <property type="evidence" value="ECO:0007669"/>
    <property type="project" value="UniProtKB-SubCell"/>
</dbReference>
<evidence type="ECO:0000256" key="5">
    <source>
        <dbReference type="ARBA" id="ARBA00022833"/>
    </source>
</evidence>
<keyword evidence="4 11" id="KW-0863">Zinc-finger</keyword>
<keyword evidence="15" id="KW-1185">Reference proteome</keyword>
<dbReference type="InterPro" id="IPR004092">
    <property type="entry name" value="Mbt"/>
</dbReference>
<keyword evidence="5" id="KW-0862">Zinc</keyword>
<dbReference type="Pfam" id="PF01530">
    <property type="entry name" value="zf-C2HC"/>
    <property type="match status" value="1"/>
</dbReference>
<evidence type="ECO:0000256" key="7">
    <source>
        <dbReference type="ARBA" id="ARBA00023015"/>
    </source>
</evidence>
<dbReference type="InterPro" id="IPR013761">
    <property type="entry name" value="SAM/pointed_sf"/>
</dbReference>
<dbReference type="PROSITE" id="PS51802">
    <property type="entry name" value="ZF_CCHHC"/>
    <property type="match status" value="1"/>
</dbReference>
<evidence type="ECO:0000256" key="8">
    <source>
        <dbReference type="ARBA" id="ARBA00023163"/>
    </source>
</evidence>
<dbReference type="PROSITE" id="PS51079">
    <property type="entry name" value="MBT"/>
    <property type="match status" value="2"/>
</dbReference>
<dbReference type="PANTHER" id="PTHR12247:SF130">
    <property type="entry name" value="SAM DOMAIN-CONTAINING PROTEIN"/>
    <property type="match status" value="1"/>
</dbReference>
<keyword evidence="2" id="KW-0479">Metal-binding</keyword>
<dbReference type="PROSITE" id="PS50105">
    <property type="entry name" value="SAM_DOMAIN"/>
    <property type="match status" value="1"/>
</dbReference>
<feature type="compositionally biased region" description="Basic residues" evidence="12">
    <location>
        <begin position="126"/>
        <end position="135"/>
    </location>
</feature>
<dbReference type="FunFam" id="2.30.30.140:FF:000007">
    <property type="entry name" value="Lethal(3)malignant brain tumor-like protein 1"/>
    <property type="match status" value="1"/>
</dbReference>
<dbReference type="GO" id="GO:0006325">
    <property type="term" value="P:chromatin organization"/>
    <property type="evidence" value="ECO:0007669"/>
    <property type="project" value="UniProtKB-KW"/>
</dbReference>
<keyword evidence="9" id="KW-0539">Nucleus</keyword>
<evidence type="ECO:0000313" key="14">
    <source>
        <dbReference type="EMBL" id="DBA33667.1"/>
    </source>
</evidence>
<keyword evidence="7" id="KW-0805">Transcription regulation</keyword>
<dbReference type="SMART" id="SM00454">
    <property type="entry name" value="SAM"/>
    <property type="match status" value="1"/>
</dbReference>
<dbReference type="SMART" id="SM00561">
    <property type="entry name" value="MBT"/>
    <property type="match status" value="2"/>
</dbReference>
<name>A0AAV3BAU2_PYXAD</name>
<dbReference type="Gene3D" id="2.30.30.140">
    <property type="match status" value="3"/>
</dbReference>
<feature type="region of interest" description="Disordered" evidence="12">
    <location>
        <begin position="46"/>
        <end position="98"/>
    </location>
</feature>
<evidence type="ECO:0000256" key="10">
    <source>
        <dbReference type="PROSITE-ProRule" id="PRU00459"/>
    </source>
</evidence>
<dbReference type="InterPro" id="IPR036060">
    <property type="entry name" value="Znf_C2H2C_sf"/>
</dbReference>
<dbReference type="GO" id="GO:0042393">
    <property type="term" value="F:histone binding"/>
    <property type="evidence" value="ECO:0007669"/>
    <property type="project" value="TreeGrafter"/>
</dbReference>
<dbReference type="Gene3D" id="1.10.150.50">
    <property type="entry name" value="Transcription Factor, Ets-1"/>
    <property type="match status" value="1"/>
</dbReference>
<dbReference type="Pfam" id="PF00536">
    <property type="entry name" value="SAM_1"/>
    <property type="match status" value="1"/>
</dbReference>
<protein>
    <recommendedName>
        <fullName evidence="13">SAM domain-containing protein</fullName>
    </recommendedName>
</protein>
<comment type="caution">
    <text evidence="14">The sequence shown here is derived from an EMBL/GenBank/DDBJ whole genome shotgun (WGS) entry which is preliminary data.</text>
</comment>
<dbReference type="InterPro" id="IPR002515">
    <property type="entry name" value="Znf_C2H2C"/>
</dbReference>
<gene>
    <name evidence="14" type="ORF">GDO54_001313</name>
</gene>
<evidence type="ECO:0000256" key="4">
    <source>
        <dbReference type="ARBA" id="ARBA00022771"/>
    </source>
</evidence>
<evidence type="ECO:0000256" key="6">
    <source>
        <dbReference type="ARBA" id="ARBA00022853"/>
    </source>
</evidence>
<evidence type="ECO:0000256" key="1">
    <source>
        <dbReference type="ARBA" id="ARBA00004123"/>
    </source>
</evidence>
<dbReference type="PANTHER" id="PTHR12247">
    <property type="entry name" value="POLYCOMB GROUP PROTEIN"/>
    <property type="match status" value="1"/>
</dbReference>
<dbReference type="SUPFAM" id="SSF63748">
    <property type="entry name" value="Tudor/PWWP/MBT"/>
    <property type="match status" value="3"/>
</dbReference>
<evidence type="ECO:0000256" key="11">
    <source>
        <dbReference type="PROSITE-ProRule" id="PRU01143"/>
    </source>
</evidence>
<feature type="compositionally biased region" description="Polar residues" evidence="12">
    <location>
        <begin position="46"/>
        <end position="66"/>
    </location>
</feature>
<dbReference type="Proteomes" id="UP001181693">
    <property type="component" value="Unassembled WGS sequence"/>
</dbReference>
<accession>A0AAV3BAU2</accession>
<evidence type="ECO:0000256" key="12">
    <source>
        <dbReference type="SAM" id="MobiDB-lite"/>
    </source>
</evidence>
<dbReference type="GO" id="GO:0003682">
    <property type="term" value="F:chromatin binding"/>
    <property type="evidence" value="ECO:0007669"/>
    <property type="project" value="TreeGrafter"/>
</dbReference>
<dbReference type="GO" id="GO:0008270">
    <property type="term" value="F:zinc ion binding"/>
    <property type="evidence" value="ECO:0007669"/>
    <property type="project" value="UniProtKB-KW"/>
</dbReference>
<dbReference type="SUPFAM" id="SSF103637">
    <property type="entry name" value="CCHHC domain"/>
    <property type="match status" value="1"/>
</dbReference>
<evidence type="ECO:0000256" key="2">
    <source>
        <dbReference type="ARBA" id="ARBA00022723"/>
    </source>
</evidence>
<keyword evidence="3" id="KW-0677">Repeat</keyword>
<dbReference type="Gene3D" id="4.10.320.30">
    <property type="match status" value="1"/>
</dbReference>
<feature type="repeat" description="MBT" evidence="10">
    <location>
        <begin position="148"/>
        <end position="248"/>
    </location>
</feature>
<feature type="compositionally biased region" description="Pro residues" evidence="12">
    <location>
        <begin position="469"/>
        <end position="479"/>
    </location>
</feature>
<dbReference type="InterPro" id="IPR001660">
    <property type="entry name" value="SAM"/>
</dbReference>
<dbReference type="InterPro" id="IPR050548">
    <property type="entry name" value="PcG_chromatin_remod_factors"/>
</dbReference>
<evidence type="ECO:0000256" key="9">
    <source>
        <dbReference type="ARBA" id="ARBA00023242"/>
    </source>
</evidence>
<feature type="domain" description="SAM" evidence="13">
    <location>
        <begin position="588"/>
        <end position="652"/>
    </location>
</feature>
<organism evidence="14 15">
    <name type="scientific">Pyxicephalus adspersus</name>
    <name type="common">African bullfrog</name>
    <dbReference type="NCBI Taxonomy" id="30357"/>
    <lineage>
        <taxon>Eukaryota</taxon>
        <taxon>Metazoa</taxon>
        <taxon>Chordata</taxon>
        <taxon>Craniata</taxon>
        <taxon>Vertebrata</taxon>
        <taxon>Euteleostomi</taxon>
        <taxon>Amphibia</taxon>
        <taxon>Batrachia</taxon>
        <taxon>Anura</taxon>
        <taxon>Neobatrachia</taxon>
        <taxon>Ranoidea</taxon>
        <taxon>Pyxicephalidae</taxon>
        <taxon>Pyxicephalinae</taxon>
        <taxon>Pyxicephalus</taxon>
    </lineage>
</organism>
<comment type="subcellular location">
    <subcellularLocation>
        <location evidence="1">Nucleus</location>
    </subcellularLocation>
</comment>
<feature type="region of interest" description="Disordered" evidence="12">
    <location>
        <begin position="119"/>
        <end position="143"/>
    </location>
</feature>